<sequence length="63" mass="7270">MISALKILFLVEPFTQRTLKGSFMQEYGSFLLRDLPFDDIELCIYEQLGIGYKLAAKRDPNDP</sequence>
<name>A0A4D6LUS5_VIGUN</name>
<gene>
    <name evidence="1" type="ORF">DEO72_LG5g447</name>
</gene>
<proteinExistence type="predicted"/>
<dbReference type="EMBL" id="CP039349">
    <property type="protein sequence ID" value="QCD92385.1"/>
    <property type="molecule type" value="Genomic_DNA"/>
</dbReference>
<protein>
    <submittedName>
        <fullName evidence="1">Solute carrier family 25</fullName>
    </submittedName>
</protein>
<accession>A0A4D6LUS5</accession>
<dbReference type="AlphaFoldDB" id="A0A4D6LUS5"/>
<evidence type="ECO:0000313" key="2">
    <source>
        <dbReference type="Proteomes" id="UP000501690"/>
    </source>
</evidence>
<keyword evidence="2" id="KW-1185">Reference proteome</keyword>
<reference evidence="1 2" key="1">
    <citation type="submission" date="2019-04" db="EMBL/GenBank/DDBJ databases">
        <title>An improved genome assembly and genetic linkage map for asparagus bean, Vigna unguiculata ssp. sesquipedialis.</title>
        <authorList>
            <person name="Xia Q."/>
            <person name="Zhang R."/>
            <person name="Dong Y."/>
        </authorList>
    </citation>
    <scope>NUCLEOTIDE SEQUENCE [LARGE SCALE GENOMIC DNA]</scope>
    <source>
        <tissue evidence="1">Leaf</tissue>
    </source>
</reference>
<dbReference type="Proteomes" id="UP000501690">
    <property type="component" value="Linkage Group LG5"/>
</dbReference>
<organism evidence="1 2">
    <name type="scientific">Vigna unguiculata</name>
    <name type="common">Cowpea</name>
    <dbReference type="NCBI Taxonomy" id="3917"/>
    <lineage>
        <taxon>Eukaryota</taxon>
        <taxon>Viridiplantae</taxon>
        <taxon>Streptophyta</taxon>
        <taxon>Embryophyta</taxon>
        <taxon>Tracheophyta</taxon>
        <taxon>Spermatophyta</taxon>
        <taxon>Magnoliopsida</taxon>
        <taxon>eudicotyledons</taxon>
        <taxon>Gunneridae</taxon>
        <taxon>Pentapetalae</taxon>
        <taxon>rosids</taxon>
        <taxon>fabids</taxon>
        <taxon>Fabales</taxon>
        <taxon>Fabaceae</taxon>
        <taxon>Papilionoideae</taxon>
        <taxon>50 kb inversion clade</taxon>
        <taxon>NPAAA clade</taxon>
        <taxon>indigoferoid/millettioid clade</taxon>
        <taxon>Phaseoleae</taxon>
        <taxon>Vigna</taxon>
    </lineage>
</organism>
<evidence type="ECO:0000313" key="1">
    <source>
        <dbReference type="EMBL" id="QCD92385.1"/>
    </source>
</evidence>